<evidence type="ECO:0000313" key="2">
    <source>
        <dbReference type="EMBL" id="CAL1370135.1"/>
    </source>
</evidence>
<proteinExistence type="predicted"/>
<accession>A0AAV2DAG8</accession>
<sequence length="377" mass="43203">MAFRPLADLRVEDVDCKVRVRVLRMWDVKQNGYGESVLRKMMIVDAAGYEMEVVIHRISFPRFGGIMREGAVYRFANFLVQRNTTAFRVTAPDFRIVLLPDSVCEEMVDSEVIPKFSFRFLKTDQFEAAFQNRNYLSDLVGQLVQSQPAEQLGNDYVSIKKKDLHIRLTDGEVVKVIVWDSIVDQLELFLEDEPETGVVLILTSAIVHKYHGEYYFSSSRASKLYGNLHYPDGHDMLDFSDNGVPRKVGEICQSFIVPSSIKLLEDLNVDGPLKGVTYKVTAEVSEVNAYWSDRKKSFMVELKVKDEHDSCDFIFTSNSFRSMTDSIFKNDLQFERSSFDVNLKSMKGKKFQFSVKSVPRFYNPEAVHHVVVKISSG</sequence>
<dbReference type="Proteomes" id="UP001497516">
    <property type="component" value="Chromosome 2"/>
</dbReference>
<organism evidence="2 3">
    <name type="scientific">Linum trigynum</name>
    <dbReference type="NCBI Taxonomy" id="586398"/>
    <lineage>
        <taxon>Eukaryota</taxon>
        <taxon>Viridiplantae</taxon>
        <taxon>Streptophyta</taxon>
        <taxon>Embryophyta</taxon>
        <taxon>Tracheophyta</taxon>
        <taxon>Spermatophyta</taxon>
        <taxon>Magnoliopsida</taxon>
        <taxon>eudicotyledons</taxon>
        <taxon>Gunneridae</taxon>
        <taxon>Pentapetalae</taxon>
        <taxon>rosids</taxon>
        <taxon>fabids</taxon>
        <taxon>Malpighiales</taxon>
        <taxon>Linaceae</taxon>
        <taxon>Linum</taxon>
    </lineage>
</organism>
<dbReference type="PANTHER" id="PTHR47165:SF4">
    <property type="entry name" value="OS03G0429900 PROTEIN"/>
    <property type="match status" value="1"/>
</dbReference>
<protein>
    <recommendedName>
        <fullName evidence="1">Replication protein A 70 kDa DNA-binding subunit B/D first OB fold domain-containing protein</fullName>
    </recommendedName>
</protein>
<name>A0AAV2DAG8_9ROSI</name>
<keyword evidence="3" id="KW-1185">Reference proteome</keyword>
<dbReference type="Gene3D" id="2.40.50.140">
    <property type="entry name" value="Nucleic acid-binding proteins"/>
    <property type="match status" value="2"/>
</dbReference>
<dbReference type="PANTHER" id="PTHR47165">
    <property type="entry name" value="OS03G0429900 PROTEIN"/>
    <property type="match status" value="1"/>
</dbReference>
<dbReference type="Pfam" id="PF02721">
    <property type="entry name" value="DUF223"/>
    <property type="match status" value="1"/>
</dbReference>
<feature type="domain" description="Replication protein A 70 kDa DNA-binding subunit B/D first OB fold" evidence="1">
    <location>
        <begin position="15"/>
        <end position="99"/>
    </location>
</feature>
<reference evidence="2 3" key="1">
    <citation type="submission" date="2024-04" db="EMBL/GenBank/DDBJ databases">
        <authorList>
            <person name="Fracassetti M."/>
        </authorList>
    </citation>
    <scope>NUCLEOTIDE SEQUENCE [LARGE SCALE GENOMIC DNA]</scope>
</reference>
<dbReference type="InterPro" id="IPR012340">
    <property type="entry name" value="NA-bd_OB-fold"/>
</dbReference>
<dbReference type="InterPro" id="IPR003871">
    <property type="entry name" value="RFA1B/D_OB_1st"/>
</dbReference>
<evidence type="ECO:0000259" key="1">
    <source>
        <dbReference type="Pfam" id="PF02721"/>
    </source>
</evidence>
<dbReference type="AlphaFoldDB" id="A0AAV2DAG8"/>
<dbReference type="SUPFAM" id="SSF50249">
    <property type="entry name" value="Nucleic acid-binding proteins"/>
    <property type="match status" value="2"/>
</dbReference>
<evidence type="ECO:0000313" key="3">
    <source>
        <dbReference type="Proteomes" id="UP001497516"/>
    </source>
</evidence>
<gene>
    <name evidence="2" type="ORF">LTRI10_LOCUS12378</name>
</gene>
<dbReference type="EMBL" id="OZ034815">
    <property type="protein sequence ID" value="CAL1370135.1"/>
    <property type="molecule type" value="Genomic_DNA"/>
</dbReference>
<dbReference type="CDD" id="cd04480">
    <property type="entry name" value="RPA1_DBD_A_like"/>
    <property type="match status" value="1"/>
</dbReference>